<sequence>MSTISCTQTKADEIPYVIGHVVEKDDVKEIDKNGSKHKLIDIVSQDLE</sequence>
<dbReference type="Proteomes" id="UP000053555">
    <property type="component" value="Unassembled WGS sequence"/>
</dbReference>
<organism evidence="1">
    <name type="scientific">Glycine soja</name>
    <name type="common">Wild soybean</name>
    <dbReference type="NCBI Taxonomy" id="3848"/>
    <lineage>
        <taxon>Eukaryota</taxon>
        <taxon>Viridiplantae</taxon>
        <taxon>Streptophyta</taxon>
        <taxon>Embryophyta</taxon>
        <taxon>Tracheophyta</taxon>
        <taxon>Spermatophyta</taxon>
        <taxon>Magnoliopsida</taxon>
        <taxon>eudicotyledons</taxon>
        <taxon>Gunneridae</taxon>
        <taxon>Pentapetalae</taxon>
        <taxon>rosids</taxon>
        <taxon>fabids</taxon>
        <taxon>Fabales</taxon>
        <taxon>Fabaceae</taxon>
        <taxon>Papilionoideae</taxon>
        <taxon>50 kb inversion clade</taxon>
        <taxon>NPAAA clade</taxon>
        <taxon>indigoferoid/millettioid clade</taxon>
        <taxon>Phaseoleae</taxon>
        <taxon>Glycine</taxon>
        <taxon>Glycine subgen. Soja</taxon>
    </lineage>
</organism>
<evidence type="ECO:0000313" key="1">
    <source>
        <dbReference type="EMBL" id="KHN45069.1"/>
    </source>
</evidence>
<gene>
    <name evidence="1" type="ORF">glysoja_044443</name>
</gene>
<proteinExistence type="predicted"/>
<reference evidence="1" key="1">
    <citation type="submission" date="2014-07" db="EMBL/GenBank/DDBJ databases">
        <title>Identification of a novel salt tolerance gene in wild soybean by whole-genome sequencing.</title>
        <authorList>
            <person name="Lam H.-M."/>
            <person name="Qi X."/>
            <person name="Li M.-W."/>
            <person name="Liu X."/>
            <person name="Xie M."/>
            <person name="Ni M."/>
            <person name="Xu X."/>
        </authorList>
    </citation>
    <scope>NUCLEOTIDE SEQUENCE [LARGE SCALE GENOMIC DNA]</scope>
    <source>
        <tissue evidence="1">Root</tissue>
    </source>
</reference>
<protein>
    <submittedName>
        <fullName evidence="1">Uncharacterized protein</fullName>
    </submittedName>
</protein>
<accession>A0A0B2SL45</accession>
<dbReference type="EMBL" id="KN642674">
    <property type="protein sequence ID" value="KHN45069.1"/>
    <property type="molecule type" value="Genomic_DNA"/>
</dbReference>
<dbReference type="AlphaFoldDB" id="A0A0B2SL45"/>
<name>A0A0B2SL45_GLYSO</name>